<dbReference type="PANTHER" id="PTHR32119:SF2">
    <property type="entry name" value="OROTIDINE 5'-PHOSPHATE DECARBOXYLASE"/>
    <property type="match status" value="1"/>
</dbReference>
<dbReference type="InterPro" id="IPR001754">
    <property type="entry name" value="OMPdeCOase_dom"/>
</dbReference>
<keyword evidence="13" id="KW-1185">Reference proteome</keyword>
<comment type="similarity">
    <text evidence="7">Belongs to the OMP decarboxylase family. Type 1 subfamily.</text>
</comment>
<evidence type="ECO:0000259" key="11">
    <source>
        <dbReference type="SMART" id="SM00934"/>
    </source>
</evidence>
<reference evidence="12 13" key="1">
    <citation type="submission" date="2018-06" db="EMBL/GenBank/DDBJ databases">
        <title>Complete Genome Sequence of Ehrlichia minasensis Isolated From Cattle.</title>
        <authorList>
            <person name="Aguiar D.M."/>
            <person name="Araujo J.P.A.Jr."/>
            <person name="Nakazato L."/>
            <person name="Bard E."/>
            <person name="Cabezas-Cruz A."/>
        </authorList>
    </citation>
    <scope>NUCLEOTIDE SEQUENCE [LARGE SCALE GENOMIC DNA]</scope>
    <source>
        <strain evidence="12 13">B11</strain>
    </source>
</reference>
<evidence type="ECO:0000313" key="13">
    <source>
        <dbReference type="Proteomes" id="UP000293377"/>
    </source>
</evidence>
<dbReference type="InterPro" id="IPR014732">
    <property type="entry name" value="OMPdecase"/>
</dbReference>
<dbReference type="AlphaFoldDB" id="A0A4Q6I6R6"/>
<evidence type="ECO:0000256" key="6">
    <source>
        <dbReference type="ARBA" id="ARBA00049157"/>
    </source>
</evidence>
<evidence type="ECO:0000256" key="1">
    <source>
        <dbReference type="ARBA" id="ARBA00002356"/>
    </source>
</evidence>
<dbReference type="Proteomes" id="UP000293377">
    <property type="component" value="Unassembled WGS sequence"/>
</dbReference>
<dbReference type="InterPro" id="IPR011060">
    <property type="entry name" value="RibuloseP-bd_barrel"/>
</dbReference>
<dbReference type="NCBIfam" id="NF001273">
    <property type="entry name" value="PRK00230.1"/>
    <property type="match status" value="1"/>
</dbReference>
<comment type="pathway">
    <text evidence="2 7 10">Pyrimidine metabolism; UMP biosynthesis via de novo pathway; UMP from orotate: step 2/2.</text>
</comment>
<dbReference type="InterPro" id="IPR018089">
    <property type="entry name" value="OMPdecase_AS"/>
</dbReference>
<dbReference type="InterPro" id="IPR013785">
    <property type="entry name" value="Aldolase_TIM"/>
</dbReference>
<feature type="binding site" evidence="7">
    <location>
        <begin position="60"/>
        <end position="69"/>
    </location>
    <ligand>
        <name>substrate</name>
    </ligand>
</feature>
<comment type="function">
    <text evidence="1 7">Catalyzes the decarboxylation of orotidine 5'-monophosphate (OMP) to uridine 5'-monophosphate (UMP).</text>
</comment>
<dbReference type="PANTHER" id="PTHR32119">
    <property type="entry name" value="OROTIDINE 5'-PHOSPHATE DECARBOXYLASE"/>
    <property type="match status" value="1"/>
</dbReference>
<evidence type="ECO:0000256" key="3">
    <source>
        <dbReference type="ARBA" id="ARBA00022793"/>
    </source>
</evidence>
<keyword evidence="5 7" id="KW-0456">Lyase</keyword>
<evidence type="ECO:0000256" key="10">
    <source>
        <dbReference type="RuleBase" id="RU000512"/>
    </source>
</evidence>
<feature type="active site" description="For OMPdecase activity" evidence="8">
    <location>
        <position position="65"/>
    </location>
</feature>
<accession>A0A4Q6I6R6</accession>
<dbReference type="SUPFAM" id="SSF51366">
    <property type="entry name" value="Ribulose-phoshate binding barrel"/>
    <property type="match status" value="1"/>
</dbReference>
<dbReference type="Gene3D" id="3.20.20.70">
    <property type="entry name" value="Aldolase class I"/>
    <property type="match status" value="1"/>
</dbReference>
<dbReference type="NCBIfam" id="TIGR01740">
    <property type="entry name" value="pyrF"/>
    <property type="match status" value="1"/>
</dbReference>
<dbReference type="EMBL" id="QOHL01000028">
    <property type="protein sequence ID" value="RZB12366.1"/>
    <property type="molecule type" value="Genomic_DNA"/>
</dbReference>
<feature type="active site" description="For OMPdecase activity" evidence="8">
    <location>
        <position position="62"/>
    </location>
</feature>
<dbReference type="SMART" id="SM00934">
    <property type="entry name" value="OMPdecase"/>
    <property type="match status" value="1"/>
</dbReference>
<feature type="domain" description="Orotidine 5'-phosphate decarboxylase" evidence="11">
    <location>
        <begin position="5"/>
        <end position="222"/>
    </location>
</feature>
<dbReference type="HAMAP" id="MF_01200_B">
    <property type="entry name" value="OMPdecase_type1_B"/>
    <property type="match status" value="1"/>
</dbReference>
<dbReference type="GO" id="GO:0004590">
    <property type="term" value="F:orotidine-5'-phosphate decarboxylase activity"/>
    <property type="evidence" value="ECO:0007669"/>
    <property type="project" value="UniProtKB-UniRule"/>
</dbReference>
<comment type="catalytic activity">
    <reaction evidence="6 7 10">
        <text>orotidine 5'-phosphate + H(+) = UMP + CO2</text>
        <dbReference type="Rhea" id="RHEA:11596"/>
        <dbReference type="ChEBI" id="CHEBI:15378"/>
        <dbReference type="ChEBI" id="CHEBI:16526"/>
        <dbReference type="ChEBI" id="CHEBI:57538"/>
        <dbReference type="ChEBI" id="CHEBI:57865"/>
        <dbReference type="EC" id="4.1.1.23"/>
    </reaction>
</comment>
<evidence type="ECO:0000256" key="5">
    <source>
        <dbReference type="ARBA" id="ARBA00023239"/>
    </source>
</evidence>
<feature type="binding site" evidence="7 9">
    <location>
        <position position="33"/>
    </location>
    <ligand>
        <name>substrate</name>
    </ligand>
</feature>
<dbReference type="OrthoDB" id="9806203at2"/>
<dbReference type="UniPathway" id="UPA00070">
    <property type="reaction ID" value="UER00120"/>
</dbReference>
<evidence type="ECO:0000256" key="4">
    <source>
        <dbReference type="ARBA" id="ARBA00022975"/>
    </source>
</evidence>
<organism evidence="12 13">
    <name type="scientific">Ehrlichia minasensis</name>
    <dbReference type="NCBI Taxonomy" id="1242993"/>
    <lineage>
        <taxon>Bacteria</taxon>
        <taxon>Pseudomonadati</taxon>
        <taxon>Pseudomonadota</taxon>
        <taxon>Alphaproteobacteria</taxon>
        <taxon>Rickettsiales</taxon>
        <taxon>Anaplasmataceae</taxon>
        <taxon>Ehrlichia</taxon>
    </lineage>
</organism>
<feature type="binding site" evidence="7 9">
    <location>
        <position position="117"/>
    </location>
    <ligand>
        <name>substrate</name>
    </ligand>
</feature>
<evidence type="ECO:0000256" key="2">
    <source>
        <dbReference type="ARBA" id="ARBA00004861"/>
    </source>
</evidence>
<keyword evidence="3 7" id="KW-0210">Decarboxylase</keyword>
<dbReference type="GO" id="GO:0044205">
    <property type="term" value="P:'de novo' UMP biosynthetic process"/>
    <property type="evidence" value="ECO:0007669"/>
    <property type="project" value="UniProtKB-UniRule"/>
</dbReference>
<evidence type="ECO:0000256" key="8">
    <source>
        <dbReference type="PIRSR" id="PIRSR614732-1"/>
    </source>
</evidence>
<evidence type="ECO:0000313" key="12">
    <source>
        <dbReference type="EMBL" id="RZB12366.1"/>
    </source>
</evidence>
<dbReference type="InterPro" id="IPR047596">
    <property type="entry name" value="OMPdecase_bac"/>
</dbReference>
<dbReference type="STRING" id="1242993.ehr_00051"/>
<dbReference type="EC" id="4.1.1.23" evidence="7"/>
<evidence type="ECO:0000256" key="9">
    <source>
        <dbReference type="PIRSR" id="PIRSR614732-2"/>
    </source>
</evidence>
<dbReference type="CDD" id="cd04725">
    <property type="entry name" value="OMP_decarboxylase_like"/>
    <property type="match status" value="1"/>
</dbReference>
<protein>
    <recommendedName>
        <fullName evidence="7">Orotidine 5'-phosphate decarboxylase</fullName>
        <ecNumber evidence="7">4.1.1.23</ecNumber>
    </recommendedName>
    <alternativeName>
        <fullName evidence="7">OMP decarboxylase</fullName>
        <shortName evidence="7">OMPDCase</shortName>
        <shortName evidence="7">OMPdecase</shortName>
    </alternativeName>
</protein>
<comment type="caution">
    <text evidence="12">The sequence shown here is derived from an EMBL/GenBank/DDBJ whole genome shotgun (WGS) entry which is preliminary data.</text>
</comment>
<dbReference type="GO" id="GO:0005829">
    <property type="term" value="C:cytosol"/>
    <property type="evidence" value="ECO:0007669"/>
    <property type="project" value="TreeGrafter"/>
</dbReference>
<feature type="binding site" evidence="7 9">
    <location>
        <position position="178"/>
    </location>
    <ligand>
        <name>substrate</name>
    </ligand>
</feature>
<name>A0A4Q6I6R6_9RICK</name>
<dbReference type="RefSeq" id="WP_045170639.1">
    <property type="nucleotide sequence ID" value="NZ_QOHL01000028.1"/>
</dbReference>
<dbReference type="Pfam" id="PF00215">
    <property type="entry name" value="OMPdecase"/>
    <property type="match status" value="1"/>
</dbReference>
<feature type="binding site" evidence="7 9">
    <location>
        <position position="11"/>
    </location>
    <ligand>
        <name>substrate</name>
    </ligand>
</feature>
<comment type="subunit">
    <text evidence="7">Homodimer.</text>
</comment>
<feature type="binding site" evidence="7 9">
    <location>
        <position position="206"/>
    </location>
    <ligand>
        <name>substrate</name>
    </ligand>
</feature>
<keyword evidence="4 7" id="KW-0665">Pyrimidine biosynthesis</keyword>
<feature type="binding site" evidence="7 9">
    <location>
        <position position="186"/>
    </location>
    <ligand>
        <name>substrate</name>
    </ligand>
</feature>
<feature type="binding site" evidence="7 9">
    <location>
        <position position="207"/>
    </location>
    <ligand>
        <name>substrate</name>
    </ligand>
</feature>
<sequence>MWCNPIICALDTCDITHALRLTKMLYGKISMVKLGLEFFAAHGLSGVQAVSDCGIPIFLDLKLHDIPNTVGKAISVIKSLNIAMLTIHISGGKDMMLSAIDSIFGSMIKLIGVTVLTSINDSDLKEVGIDRSSIQHVMLLSKIAQEVGLYGIVCSAFEIQEVRNQCGKDFKLVVPGIRFENDCSDQKRVKNPKDAIIAGADYLVIGRPITMSNDPIQTVETILSSIRL</sequence>
<gene>
    <name evidence="7" type="primary">pyrF</name>
    <name evidence="12" type="ORF">DRF75_04570</name>
</gene>
<dbReference type="GO" id="GO:0006207">
    <property type="term" value="P:'de novo' pyrimidine nucleobase biosynthetic process"/>
    <property type="evidence" value="ECO:0007669"/>
    <property type="project" value="InterPro"/>
</dbReference>
<proteinExistence type="inferred from homology"/>
<feature type="active site" description="Proton donor" evidence="7">
    <location>
        <position position="62"/>
    </location>
</feature>
<evidence type="ECO:0000256" key="7">
    <source>
        <dbReference type="HAMAP-Rule" id="MF_01200"/>
    </source>
</evidence>
<feature type="active site" description="For OMPdecase activity" evidence="8">
    <location>
        <position position="60"/>
    </location>
</feature>
<dbReference type="PROSITE" id="PS00156">
    <property type="entry name" value="OMPDECASE"/>
    <property type="match status" value="1"/>
</dbReference>